<evidence type="ECO:0000256" key="3">
    <source>
        <dbReference type="ARBA" id="ARBA00012513"/>
    </source>
</evidence>
<keyword evidence="4" id="KW-1003">Cell membrane</keyword>
<keyword evidence="17" id="KW-0675">Receptor</keyword>
<evidence type="ECO:0000256" key="8">
    <source>
        <dbReference type="ARBA" id="ARBA00022679"/>
    </source>
</evidence>
<dbReference type="FunFam" id="3.80.10.10:FF:000041">
    <property type="entry name" value="LRR receptor-like serine/threonine-protein kinase ERECTA"/>
    <property type="match status" value="1"/>
</dbReference>
<comment type="catalytic activity">
    <reaction evidence="20">
        <text>L-seryl-[protein] + ATP = O-phospho-L-seryl-[protein] + ADP + H(+)</text>
        <dbReference type="Rhea" id="RHEA:17989"/>
        <dbReference type="Rhea" id="RHEA-COMP:9863"/>
        <dbReference type="Rhea" id="RHEA-COMP:11604"/>
        <dbReference type="ChEBI" id="CHEBI:15378"/>
        <dbReference type="ChEBI" id="CHEBI:29999"/>
        <dbReference type="ChEBI" id="CHEBI:30616"/>
        <dbReference type="ChEBI" id="CHEBI:83421"/>
        <dbReference type="ChEBI" id="CHEBI:456216"/>
        <dbReference type="EC" id="2.7.11.1"/>
    </reaction>
</comment>
<keyword evidence="24" id="KW-1185">Reference proteome</keyword>
<keyword evidence="14" id="KW-0067">ATP-binding</keyword>
<dbReference type="SMART" id="SM00369">
    <property type="entry name" value="LRR_TYP"/>
    <property type="match status" value="15"/>
</dbReference>
<dbReference type="SUPFAM" id="SSF52058">
    <property type="entry name" value="L domain-like"/>
    <property type="match status" value="3"/>
</dbReference>
<protein>
    <recommendedName>
        <fullName evidence="3">non-specific serine/threonine protein kinase</fullName>
        <ecNumber evidence="3">2.7.11.1</ecNumber>
    </recommendedName>
</protein>
<dbReference type="Pfam" id="PF08263">
    <property type="entry name" value="LRRNT_2"/>
    <property type="match status" value="2"/>
</dbReference>
<keyword evidence="15 21" id="KW-1133">Transmembrane helix</keyword>
<dbReference type="FunFam" id="3.80.10.10:FF:000383">
    <property type="entry name" value="Leucine-rich repeat receptor protein kinase EMS1"/>
    <property type="match status" value="1"/>
</dbReference>
<dbReference type="FunFam" id="3.80.10.10:FF:000400">
    <property type="entry name" value="Nuclear pore complex protein NUP107"/>
    <property type="match status" value="1"/>
</dbReference>
<keyword evidence="12" id="KW-0547">Nucleotide-binding</keyword>
<feature type="transmembrane region" description="Helical" evidence="21">
    <location>
        <begin position="1124"/>
        <end position="1145"/>
    </location>
</feature>
<keyword evidence="5" id="KW-0723">Serine/threonine-protein kinase</keyword>
<evidence type="ECO:0000256" key="5">
    <source>
        <dbReference type="ARBA" id="ARBA00022527"/>
    </source>
</evidence>
<evidence type="ECO:0000256" key="18">
    <source>
        <dbReference type="ARBA" id="ARBA00023180"/>
    </source>
</evidence>
<comment type="subcellular location">
    <subcellularLocation>
        <location evidence="1">Cell membrane</location>
    </subcellularLocation>
    <subcellularLocation>
        <location evidence="2">Membrane</location>
        <topology evidence="2">Single-pass type I membrane protein</topology>
    </subcellularLocation>
</comment>
<keyword evidence="8" id="KW-0808">Transferase</keyword>
<evidence type="ECO:0000256" key="11">
    <source>
        <dbReference type="ARBA" id="ARBA00022737"/>
    </source>
</evidence>
<dbReference type="EMBL" id="JAQQAF010000002">
    <property type="protein sequence ID" value="KAJ8506356.1"/>
    <property type="molecule type" value="Genomic_DNA"/>
</dbReference>
<dbReference type="SUPFAM" id="SSF56112">
    <property type="entry name" value="Protein kinase-like (PK-like)"/>
    <property type="match status" value="1"/>
</dbReference>
<evidence type="ECO:0000256" key="1">
    <source>
        <dbReference type="ARBA" id="ARBA00004236"/>
    </source>
</evidence>
<comment type="catalytic activity">
    <reaction evidence="19">
        <text>L-threonyl-[protein] + ATP = O-phospho-L-threonyl-[protein] + ADP + H(+)</text>
        <dbReference type="Rhea" id="RHEA:46608"/>
        <dbReference type="Rhea" id="RHEA-COMP:11060"/>
        <dbReference type="Rhea" id="RHEA-COMP:11605"/>
        <dbReference type="ChEBI" id="CHEBI:15378"/>
        <dbReference type="ChEBI" id="CHEBI:30013"/>
        <dbReference type="ChEBI" id="CHEBI:30616"/>
        <dbReference type="ChEBI" id="CHEBI:61977"/>
        <dbReference type="ChEBI" id="CHEBI:456216"/>
        <dbReference type="EC" id="2.7.11.1"/>
    </reaction>
</comment>
<dbReference type="InterPro" id="IPR003591">
    <property type="entry name" value="Leu-rich_rpt_typical-subtyp"/>
</dbReference>
<dbReference type="PANTHER" id="PTHR48005:SF70">
    <property type="entry name" value="MDIS1-INTERACTING RECEPTOR LIKE KINASE 2-LIKE"/>
    <property type="match status" value="1"/>
</dbReference>
<dbReference type="GO" id="GO:0004674">
    <property type="term" value="F:protein serine/threonine kinase activity"/>
    <property type="evidence" value="ECO:0007669"/>
    <property type="project" value="UniProtKB-KW"/>
</dbReference>
<evidence type="ECO:0000256" key="15">
    <source>
        <dbReference type="ARBA" id="ARBA00022989"/>
    </source>
</evidence>
<evidence type="ECO:0000313" key="24">
    <source>
        <dbReference type="Proteomes" id="UP001222027"/>
    </source>
</evidence>
<evidence type="ECO:0000256" key="19">
    <source>
        <dbReference type="ARBA" id="ARBA00047899"/>
    </source>
</evidence>
<reference evidence="23 24" key="1">
    <citation type="submission" date="2022-12" db="EMBL/GenBank/DDBJ databases">
        <title>Chromosome-scale assembly of the Ensete ventricosum genome.</title>
        <authorList>
            <person name="Dussert Y."/>
            <person name="Stocks J."/>
            <person name="Wendawek A."/>
            <person name="Woldeyes F."/>
            <person name="Nichols R.A."/>
            <person name="Borrell J.S."/>
        </authorList>
    </citation>
    <scope>NUCLEOTIDE SEQUENCE [LARGE SCALE GENOMIC DNA]</scope>
    <source>
        <strain evidence="24">cv. Maze</strain>
        <tissue evidence="23">Seeds</tissue>
    </source>
</reference>
<evidence type="ECO:0000259" key="22">
    <source>
        <dbReference type="PROSITE" id="PS50011"/>
    </source>
</evidence>
<dbReference type="InterPro" id="IPR055414">
    <property type="entry name" value="LRR_R13L4/SHOC2-like"/>
</dbReference>
<evidence type="ECO:0000256" key="20">
    <source>
        <dbReference type="ARBA" id="ARBA00048679"/>
    </source>
</evidence>
<dbReference type="InterPro" id="IPR051420">
    <property type="entry name" value="Ser_Thr_Kinases_DiverseReg"/>
</dbReference>
<feature type="domain" description="Protein kinase" evidence="22">
    <location>
        <begin position="833"/>
        <end position="1114"/>
    </location>
</feature>
<evidence type="ECO:0000256" key="9">
    <source>
        <dbReference type="ARBA" id="ARBA00022692"/>
    </source>
</evidence>
<evidence type="ECO:0000256" key="4">
    <source>
        <dbReference type="ARBA" id="ARBA00022475"/>
    </source>
</evidence>
<dbReference type="FunFam" id="3.80.10.10:FF:000177">
    <property type="entry name" value="Leucine-rich repeat receptor-like serine/threonine-protein kinase At1g17230"/>
    <property type="match status" value="1"/>
</dbReference>
<dbReference type="Pfam" id="PF23598">
    <property type="entry name" value="LRR_14"/>
    <property type="match status" value="1"/>
</dbReference>
<sequence>MKRKRKRSVTELASRAMESFFSQKSLPSLLLLLLVFSVYPKPASTSLVSQGRALLRWKASLRSQQSLRSWNLSTSPCSWSGITCSLRRHRVIAEVNLPSMGLDGPLHTLNFSGLPSLTGLNLTFNRLSGQIPPTIATLCELISFDVQGNDITGTIPAGISSLTKLRSLNLSGNKISGSIPLSLGNMTHLEFLNLSGNGFSGSIPEEIGDLPNLQELDLSANSLTGSIPQSLGNLTQLSSLDLSLNHLYGFIPPTLGNLEKLLVLSISNNTLTASIPASLGNLTRLIKLNLLGNHLSGPIPHEAGNLVQMTNLVLAHNSLLGSIPLSLRNLSKLSTLYLFNNHISGTIPAELGNLVELRDIDLSYNLLTGFIPSTLGNLARLRDLILSYNELSGPIPSTLANMTSLILLDLTYNQISGCIPPSFANLSLKELSVINNSLSGAVPNLTSLVSLKLAYNDLSGHLPPDVCRGGKLQHFAAAYNKFHGPIPESLRNCSSLVRVRMDRNNLTGDLSDHFGVYPNMRYIDLSYNRLSGTLSPDWGSCSNLMSLRLSNNRLNGTIPSEIGQSTQLGVLDLSSNHLVGELPKNLCNLISLIELNISSNQLSGELPSEIRKLLQLMRLDVSGNNFGGVIPEELGGCKLLISVDMSNNGFNGSIPYELGQLVDLQELLDLSQNSFSGHIPSQLGQLTLLQTLNLSHNNLAGRIPPSLINMASLSALDVSHNELEGPVPDGQLFRRAPMEWFTRNRGLCDVVAGLPSCSSSPAREAPNVILLSSMAVLGALLLFFLFVGFAARLMRRRKQIANATSQTGGGAFSIWNFDGGDAYDEIIKATENFHDKYCIGKGGCGSVYRATLSTGEVVAVKKLQQPDPEISWQHFQNEVQALTQVRHRNIVRLFGFCSTPRHKFIVCEYMSRGNLADFLQEDATELDWVRRVSIIKEVACALCYLHHDLVPPIVHRDVTSNNILLDSYFKACLSDFGTARTLNPASSNWSSLAGTRGYMAPELAYSTRVNEKCDVYSFGVVTLEVLLGRHPGDLISSCHDEGSVMREMLDPRLPLPPAEVSGAVSAVVKISLRCLNSNPFTEIDYGLEYYSSGCSSTTKKPRNICILVQSHPAIMAFPRSEGSIFTTIMLLLLSLSLVLATASLGSQGRALLHWKSTLWSRQFLGSWKLNSSPCNWTGVKRNTVTRKGSPVVITEIYLLSMALAGPFDALDFSALGSLLHLNLSYYQLNAAIPTVISTSFQARIF</sequence>
<dbReference type="PROSITE" id="PS00109">
    <property type="entry name" value="PROTEIN_KINASE_TYR"/>
    <property type="match status" value="1"/>
</dbReference>
<keyword evidence="18" id="KW-0325">Glycoprotein</keyword>
<dbReference type="Pfam" id="PF00069">
    <property type="entry name" value="Pkinase"/>
    <property type="match status" value="1"/>
</dbReference>
<dbReference type="Proteomes" id="UP001222027">
    <property type="component" value="Unassembled WGS sequence"/>
</dbReference>
<evidence type="ECO:0000256" key="2">
    <source>
        <dbReference type="ARBA" id="ARBA00004479"/>
    </source>
</evidence>
<dbReference type="InterPro" id="IPR032675">
    <property type="entry name" value="LRR_dom_sf"/>
</dbReference>
<keyword evidence="9 21" id="KW-0812">Transmembrane</keyword>
<evidence type="ECO:0000256" key="13">
    <source>
        <dbReference type="ARBA" id="ARBA00022777"/>
    </source>
</evidence>
<evidence type="ECO:0000256" key="6">
    <source>
        <dbReference type="ARBA" id="ARBA00022553"/>
    </source>
</evidence>
<dbReference type="GO" id="GO:0005886">
    <property type="term" value="C:plasma membrane"/>
    <property type="evidence" value="ECO:0007669"/>
    <property type="project" value="UniProtKB-SubCell"/>
</dbReference>
<dbReference type="Gene3D" id="3.30.200.20">
    <property type="entry name" value="Phosphorylase Kinase, domain 1"/>
    <property type="match status" value="1"/>
</dbReference>
<dbReference type="GO" id="GO:0005524">
    <property type="term" value="F:ATP binding"/>
    <property type="evidence" value="ECO:0007669"/>
    <property type="project" value="UniProtKB-KW"/>
</dbReference>
<evidence type="ECO:0000256" key="7">
    <source>
        <dbReference type="ARBA" id="ARBA00022614"/>
    </source>
</evidence>
<accession>A0AAV8RT97</accession>
<keyword evidence="7" id="KW-0433">Leucine-rich repeat</keyword>
<evidence type="ECO:0000256" key="14">
    <source>
        <dbReference type="ARBA" id="ARBA00022840"/>
    </source>
</evidence>
<gene>
    <name evidence="23" type="ORF">OPV22_007242</name>
</gene>
<dbReference type="PRINTS" id="PR00019">
    <property type="entry name" value="LEURICHRPT"/>
</dbReference>
<evidence type="ECO:0000256" key="17">
    <source>
        <dbReference type="ARBA" id="ARBA00023170"/>
    </source>
</evidence>
<dbReference type="InterPro" id="IPR011009">
    <property type="entry name" value="Kinase-like_dom_sf"/>
</dbReference>
<dbReference type="InterPro" id="IPR013210">
    <property type="entry name" value="LRR_N_plant-typ"/>
</dbReference>
<evidence type="ECO:0000256" key="10">
    <source>
        <dbReference type="ARBA" id="ARBA00022729"/>
    </source>
</evidence>
<dbReference type="Gene3D" id="3.80.10.10">
    <property type="entry name" value="Ribonuclease Inhibitor"/>
    <property type="match status" value="8"/>
</dbReference>
<evidence type="ECO:0000256" key="16">
    <source>
        <dbReference type="ARBA" id="ARBA00023136"/>
    </source>
</evidence>
<dbReference type="AlphaFoldDB" id="A0AAV8RT97"/>
<keyword evidence="11" id="KW-0677">Repeat</keyword>
<keyword evidence="10" id="KW-0732">Signal</keyword>
<evidence type="ECO:0000256" key="12">
    <source>
        <dbReference type="ARBA" id="ARBA00022741"/>
    </source>
</evidence>
<dbReference type="PROSITE" id="PS50011">
    <property type="entry name" value="PROTEIN_KINASE_DOM"/>
    <property type="match status" value="1"/>
</dbReference>
<dbReference type="InterPro" id="IPR008266">
    <property type="entry name" value="Tyr_kinase_AS"/>
</dbReference>
<keyword evidence="13" id="KW-0418">Kinase</keyword>
<dbReference type="PANTHER" id="PTHR48005">
    <property type="entry name" value="LEUCINE RICH REPEAT KINASE 2"/>
    <property type="match status" value="1"/>
</dbReference>
<comment type="caution">
    <text evidence="23">The sequence shown here is derived from an EMBL/GenBank/DDBJ whole genome shotgun (WGS) entry which is preliminary data.</text>
</comment>
<dbReference type="InterPro" id="IPR001611">
    <property type="entry name" value="Leu-rich_rpt"/>
</dbReference>
<evidence type="ECO:0000313" key="23">
    <source>
        <dbReference type="EMBL" id="KAJ8506356.1"/>
    </source>
</evidence>
<dbReference type="Pfam" id="PF00560">
    <property type="entry name" value="LRR_1"/>
    <property type="match status" value="13"/>
</dbReference>
<dbReference type="EC" id="2.7.11.1" evidence="3"/>
<evidence type="ECO:0000256" key="21">
    <source>
        <dbReference type="SAM" id="Phobius"/>
    </source>
</evidence>
<dbReference type="Gene3D" id="1.10.510.10">
    <property type="entry name" value="Transferase(Phosphotransferase) domain 1"/>
    <property type="match status" value="1"/>
</dbReference>
<keyword evidence="6" id="KW-0597">Phosphoprotein</keyword>
<organism evidence="23 24">
    <name type="scientific">Ensete ventricosum</name>
    <name type="common">Abyssinian banana</name>
    <name type="synonym">Musa ensete</name>
    <dbReference type="NCBI Taxonomy" id="4639"/>
    <lineage>
        <taxon>Eukaryota</taxon>
        <taxon>Viridiplantae</taxon>
        <taxon>Streptophyta</taxon>
        <taxon>Embryophyta</taxon>
        <taxon>Tracheophyta</taxon>
        <taxon>Spermatophyta</taxon>
        <taxon>Magnoliopsida</taxon>
        <taxon>Liliopsida</taxon>
        <taxon>Zingiberales</taxon>
        <taxon>Musaceae</taxon>
        <taxon>Ensete</taxon>
    </lineage>
</organism>
<dbReference type="InterPro" id="IPR000719">
    <property type="entry name" value="Prot_kinase_dom"/>
</dbReference>
<dbReference type="PROSITE" id="PS51450">
    <property type="entry name" value="LRR"/>
    <property type="match status" value="2"/>
</dbReference>
<name>A0AAV8RT97_ENSVE</name>
<feature type="transmembrane region" description="Helical" evidence="21">
    <location>
        <begin position="768"/>
        <end position="791"/>
    </location>
</feature>
<keyword evidence="16 21" id="KW-0472">Membrane</keyword>
<proteinExistence type="predicted"/>
<dbReference type="FunFam" id="3.30.200.20:FF:000309">
    <property type="entry name" value="Leucine-rich repeat receptor protein kinase MSP1"/>
    <property type="match status" value="1"/>
</dbReference>